<organism evidence="1 2">
    <name type="scientific">Nonlabens xylanidelens</name>
    <dbReference type="NCBI Taxonomy" id="191564"/>
    <lineage>
        <taxon>Bacteria</taxon>
        <taxon>Pseudomonadati</taxon>
        <taxon>Bacteroidota</taxon>
        <taxon>Flavobacteriia</taxon>
        <taxon>Flavobacteriales</taxon>
        <taxon>Flavobacteriaceae</taxon>
        <taxon>Nonlabens</taxon>
    </lineage>
</organism>
<dbReference type="OrthoDB" id="982482at2"/>
<evidence type="ECO:0000313" key="2">
    <source>
        <dbReference type="Proteomes" id="UP000239002"/>
    </source>
</evidence>
<comment type="caution">
    <text evidence="1">The sequence shown here is derived from an EMBL/GenBank/DDBJ whole genome shotgun (WGS) entry which is preliminary data.</text>
</comment>
<evidence type="ECO:0000313" key="1">
    <source>
        <dbReference type="EMBL" id="PPK96506.1"/>
    </source>
</evidence>
<proteinExistence type="predicted"/>
<gene>
    <name evidence="1" type="ORF">LY01_00327</name>
</gene>
<reference evidence="1 2" key="1">
    <citation type="submission" date="2018-02" db="EMBL/GenBank/DDBJ databases">
        <title>Genomic Encyclopedia of Archaeal and Bacterial Type Strains, Phase II (KMG-II): from individual species to whole genera.</title>
        <authorList>
            <person name="Goeker M."/>
        </authorList>
    </citation>
    <scope>NUCLEOTIDE SEQUENCE [LARGE SCALE GENOMIC DNA]</scope>
    <source>
        <strain evidence="1 2">DSM 16809</strain>
    </source>
</reference>
<dbReference type="InterPro" id="IPR020018">
    <property type="entry name" value="Motility-assoc_lipoprot_GldH"/>
</dbReference>
<keyword evidence="1" id="KW-0449">Lipoprotein</keyword>
<dbReference type="RefSeq" id="WP_104514061.1">
    <property type="nucleotide sequence ID" value="NZ_MQVW01000022.1"/>
</dbReference>
<name>A0A2S6IQW8_9FLAO</name>
<dbReference type="AlphaFoldDB" id="A0A2S6IQW8"/>
<dbReference type="PROSITE" id="PS51257">
    <property type="entry name" value="PROKAR_LIPOPROTEIN"/>
    <property type="match status" value="1"/>
</dbReference>
<keyword evidence="2" id="KW-1185">Reference proteome</keyword>
<protein>
    <submittedName>
        <fullName evidence="1">Gliding motility-associated lipoprotein GldH</fullName>
    </submittedName>
</protein>
<dbReference type="Pfam" id="PF14109">
    <property type="entry name" value="GldH_lipo"/>
    <property type="match status" value="1"/>
</dbReference>
<dbReference type="EMBL" id="PTJE01000001">
    <property type="protein sequence ID" value="PPK96506.1"/>
    <property type="molecule type" value="Genomic_DNA"/>
</dbReference>
<sequence length="164" mass="18614">MRVLICLLITLTIVSCDDLLVDANYESLPPSGWDINDTATFNITPQDTTTVYNLYLNLRNTHEYEYNNLWLISQIKFPHGKIVTDTLQYEMAAPDGSFLGTGSNDIYENKLWLREGVRFRESGTYQLALKHAMRKTGEVKGDTQLKGILEVGYSIEKQVQDGSN</sequence>
<dbReference type="NCBIfam" id="TIGR03511">
    <property type="entry name" value="GldH_lipo"/>
    <property type="match status" value="1"/>
</dbReference>
<dbReference type="Proteomes" id="UP000239002">
    <property type="component" value="Unassembled WGS sequence"/>
</dbReference>
<accession>A0A2S6IQW8</accession>